<protein>
    <submittedName>
        <fullName evidence="1">Uncharacterized protein</fullName>
    </submittedName>
</protein>
<reference evidence="1 2" key="1">
    <citation type="submission" date="2016-03" db="EMBL/GenBank/DDBJ databases">
        <title>Acetic acid bacteria sequencing.</title>
        <authorList>
            <person name="Brandt J."/>
            <person name="Jakob F."/>
            <person name="Vogel R.F."/>
        </authorList>
    </citation>
    <scope>NUCLEOTIDE SEQUENCE [LARGE SCALE GENOMIC DNA]</scope>
    <source>
        <strain evidence="1 2">NBRC 101099</strain>
    </source>
</reference>
<sequence length="183" mass="21164">MKLQIRGYSVANQRSQKKVSKSESLTIRLDPKMRFALEFVARLKGQTITKVIERAVLDMADRTVVEYKNAPEGCDSADWRDFWDVNEGIRALNMARTPETHPTFEEDEILDFVQQHPSYFFRNGYERSFNREYIDVLWPEIEFLLDVWRSTKSTNRGAVVDMMETALAKAGLETPRAGTPPII</sequence>
<dbReference type="AlphaFoldDB" id="A0A1U9KR13"/>
<dbReference type="OrthoDB" id="7273376at2"/>
<name>A0A1U9KR13_9PROT</name>
<proteinExistence type="predicted"/>
<evidence type="ECO:0000313" key="1">
    <source>
        <dbReference type="EMBL" id="AQS88185.1"/>
    </source>
</evidence>
<accession>A0A1U9KR13</accession>
<gene>
    <name evidence="1" type="ORF">A0U93_09795</name>
</gene>
<evidence type="ECO:0000313" key="2">
    <source>
        <dbReference type="Proteomes" id="UP000188604"/>
    </source>
</evidence>
<dbReference type="EMBL" id="CP014691">
    <property type="protein sequence ID" value="AQS88185.1"/>
    <property type="molecule type" value="Genomic_DNA"/>
</dbReference>
<keyword evidence="2" id="KW-1185">Reference proteome</keyword>
<dbReference type="Proteomes" id="UP000188604">
    <property type="component" value="Chromosome"/>
</dbReference>
<organism evidence="1 2">
    <name type="scientific">Neoasaia chiangmaiensis</name>
    <dbReference type="NCBI Taxonomy" id="320497"/>
    <lineage>
        <taxon>Bacteria</taxon>
        <taxon>Pseudomonadati</taxon>
        <taxon>Pseudomonadota</taxon>
        <taxon>Alphaproteobacteria</taxon>
        <taxon>Acetobacterales</taxon>
        <taxon>Acetobacteraceae</taxon>
        <taxon>Neoasaia</taxon>
    </lineage>
</organism>
<dbReference type="KEGG" id="nch:A0U93_09795"/>